<gene>
    <name evidence="2" type="ORF">PROFUN_03329</name>
</gene>
<sequence length="107" mass="12102">MHASTLSVVTSRFYRHRQLNSQPVTPPSTKFKKWFDIRMQTTLLILLRTKRLVLVAQFPASRGSQTLQHPRPSQLPEMDSDDSEVVMGGPSTQGTQTSFGTEYHSIV</sequence>
<dbReference type="EMBL" id="MDYQ01000011">
    <property type="protein sequence ID" value="PRP88415.1"/>
    <property type="molecule type" value="Genomic_DNA"/>
</dbReference>
<accession>A0A2P6NWS2</accession>
<protein>
    <submittedName>
        <fullName evidence="2">Uncharacterized protein</fullName>
    </submittedName>
</protein>
<keyword evidence="3" id="KW-1185">Reference proteome</keyword>
<evidence type="ECO:0000313" key="2">
    <source>
        <dbReference type="EMBL" id="PRP88415.1"/>
    </source>
</evidence>
<dbReference type="AlphaFoldDB" id="A0A2P6NWS2"/>
<evidence type="ECO:0000256" key="1">
    <source>
        <dbReference type="SAM" id="MobiDB-lite"/>
    </source>
</evidence>
<dbReference type="Proteomes" id="UP000241769">
    <property type="component" value="Unassembled WGS sequence"/>
</dbReference>
<feature type="compositionally biased region" description="Polar residues" evidence="1">
    <location>
        <begin position="90"/>
        <end position="100"/>
    </location>
</feature>
<proteinExistence type="predicted"/>
<dbReference type="InParanoid" id="A0A2P6NWS2"/>
<feature type="region of interest" description="Disordered" evidence="1">
    <location>
        <begin position="62"/>
        <end position="107"/>
    </location>
</feature>
<comment type="caution">
    <text evidence="2">The sequence shown here is derived from an EMBL/GenBank/DDBJ whole genome shotgun (WGS) entry which is preliminary data.</text>
</comment>
<organism evidence="2 3">
    <name type="scientific">Planoprotostelium fungivorum</name>
    <dbReference type="NCBI Taxonomy" id="1890364"/>
    <lineage>
        <taxon>Eukaryota</taxon>
        <taxon>Amoebozoa</taxon>
        <taxon>Evosea</taxon>
        <taxon>Variosea</taxon>
        <taxon>Cavosteliida</taxon>
        <taxon>Cavosteliaceae</taxon>
        <taxon>Planoprotostelium</taxon>
    </lineage>
</organism>
<evidence type="ECO:0000313" key="3">
    <source>
        <dbReference type="Proteomes" id="UP000241769"/>
    </source>
</evidence>
<reference evidence="2 3" key="1">
    <citation type="journal article" date="2018" name="Genome Biol. Evol.">
        <title>Multiple Roots of Fruiting Body Formation in Amoebozoa.</title>
        <authorList>
            <person name="Hillmann F."/>
            <person name="Forbes G."/>
            <person name="Novohradska S."/>
            <person name="Ferling I."/>
            <person name="Riege K."/>
            <person name="Groth M."/>
            <person name="Westermann M."/>
            <person name="Marz M."/>
            <person name="Spaller T."/>
            <person name="Winckler T."/>
            <person name="Schaap P."/>
            <person name="Glockner G."/>
        </authorList>
    </citation>
    <scope>NUCLEOTIDE SEQUENCE [LARGE SCALE GENOMIC DNA]</scope>
    <source>
        <strain evidence="2 3">Jena</strain>
    </source>
</reference>
<name>A0A2P6NWS2_9EUKA</name>